<sequence length="380" mass="41042">MEAAEALAGLASAAGGSDGGGRGRSIADLCQEFATAGEDISKVSVKIEQGSVFPDDRNQTCRTPYSSSSGGRLRHNSSEVEKEAKRIRRVMANRESARRTIRQRQALSEDLTRRAAELTEENQRLKKGKEIALKEYKSLEATNKHLKAKLKMVEEIKPDLQIGSAVLKPSVSDASASSTNLVMLLSDIAREQEKLSNMAGHGSPVYIIPCPWFISLNDSGDGCSSSTCGNRRNLNEVSLGNQTYGGCSSSSGMDSLTENRPFDLSTEVKAEPPHPLIHDLNEVPVESSPLSSGPSSSFPSLAGRSVELGSDATGERGIGLDLTIASFEAVCIGSGEQDNVRPTGRVYPNQNLGEDTISDAQVRRKRRREITRLKGIDRRH</sequence>
<comment type="caution">
    <text evidence="1">The sequence shown here is derived from an EMBL/GenBank/DDBJ whole genome shotgun (WGS) entry which is preliminary data.</text>
</comment>
<organism evidence="1 2">
    <name type="scientific">Melastoma candidum</name>
    <dbReference type="NCBI Taxonomy" id="119954"/>
    <lineage>
        <taxon>Eukaryota</taxon>
        <taxon>Viridiplantae</taxon>
        <taxon>Streptophyta</taxon>
        <taxon>Embryophyta</taxon>
        <taxon>Tracheophyta</taxon>
        <taxon>Spermatophyta</taxon>
        <taxon>Magnoliopsida</taxon>
        <taxon>eudicotyledons</taxon>
        <taxon>Gunneridae</taxon>
        <taxon>Pentapetalae</taxon>
        <taxon>rosids</taxon>
        <taxon>malvids</taxon>
        <taxon>Myrtales</taxon>
        <taxon>Melastomataceae</taxon>
        <taxon>Melastomatoideae</taxon>
        <taxon>Melastomateae</taxon>
        <taxon>Melastoma</taxon>
    </lineage>
</organism>
<proteinExistence type="predicted"/>
<evidence type="ECO:0000313" key="1">
    <source>
        <dbReference type="EMBL" id="KAI4341960.1"/>
    </source>
</evidence>
<gene>
    <name evidence="1" type="ORF">MLD38_026628</name>
</gene>
<evidence type="ECO:0000313" key="2">
    <source>
        <dbReference type="Proteomes" id="UP001057402"/>
    </source>
</evidence>
<keyword evidence="2" id="KW-1185">Reference proteome</keyword>
<reference evidence="2" key="1">
    <citation type="journal article" date="2023" name="Front. Plant Sci.">
        <title>Chromosomal-level genome assembly of Melastoma candidum provides insights into trichome evolution.</title>
        <authorList>
            <person name="Zhong Y."/>
            <person name="Wu W."/>
            <person name="Sun C."/>
            <person name="Zou P."/>
            <person name="Liu Y."/>
            <person name="Dai S."/>
            <person name="Zhou R."/>
        </authorList>
    </citation>
    <scope>NUCLEOTIDE SEQUENCE [LARGE SCALE GENOMIC DNA]</scope>
</reference>
<accession>A0ACB9P5L9</accession>
<protein>
    <submittedName>
        <fullName evidence="1">Uncharacterized protein</fullName>
    </submittedName>
</protein>
<name>A0ACB9P5L9_9MYRT</name>
<dbReference type="Proteomes" id="UP001057402">
    <property type="component" value="Chromosome 7"/>
</dbReference>
<dbReference type="EMBL" id="CM042886">
    <property type="protein sequence ID" value="KAI4341960.1"/>
    <property type="molecule type" value="Genomic_DNA"/>
</dbReference>